<dbReference type="EMBL" id="VSRR010000217">
    <property type="protein sequence ID" value="MPC12455.1"/>
    <property type="molecule type" value="Genomic_DNA"/>
</dbReference>
<organism evidence="2 3">
    <name type="scientific">Portunus trituberculatus</name>
    <name type="common">Swimming crab</name>
    <name type="synonym">Neptunus trituberculatus</name>
    <dbReference type="NCBI Taxonomy" id="210409"/>
    <lineage>
        <taxon>Eukaryota</taxon>
        <taxon>Metazoa</taxon>
        <taxon>Ecdysozoa</taxon>
        <taxon>Arthropoda</taxon>
        <taxon>Crustacea</taxon>
        <taxon>Multicrustacea</taxon>
        <taxon>Malacostraca</taxon>
        <taxon>Eumalacostraca</taxon>
        <taxon>Eucarida</taxon>
        <taxon>Decapoda</taxon>
        <taxon>Pleocyemata</taxon>
        <taxon>Brachyura</taxon>
        <taxon>Eubrachyura</taxon>
        <taxon>Portunoidea</taxon>
        <taxon>Portunidae</taxon>
        <taxon>Portuninae</taxon>
        <taxon>Portunus</taxon>
    </lineage>
</organism>
<sequence length="67" mass="6858">MTNSKFPVSLTSLGSSSSDATHSPGHSSCRSMAVNTGLTHYNTSCGFSALAQPTASEASVGVKGKHW</sequence>
<comment type="caution">
    <text evidence="2">The sequence shown here is derived from an EMBL/GenBank/DDBJ whole genome shotgun (WGS) entry which is preliminary data.</text>
</comment>
<feature type="compositionally biased region" description="Polar residues" evidence="1">
    <location>
        <begin position="19"/>
        <end position="29"/>
    </location>
</feature>
<dbReference type="Proteomes" id="UP000324222">
    <property type="component" value="Unassembled WGS sequence"/>
</dbReference>
<reference evidence="2 3" key="1">
    <citation type="submission" date="2019-05" db="EMBL/GenBank/DDBJ databases">
        <title>Another draft genome of Portunus trituberculatus and its Hox gene families provides insights of decapod evolution.</title>
        <authorList>
            <person name="Jeong J.-H."/>
            <person name="Song I."/>
            <person name="Kim S."/>
            <person name="Choi T."/>
            <person name="Kim D."/>
            <person name="Ryu S."/>
            <person name="Kim W."/>
        </authorList>
    </citation>
    <scope>NUCLEOTIDE SEQUENCE [LARGE SCALE GENOMIC DNA]</scope>
    <source>
        <tissue evidence="2">Muscle</tissue>
    </source>
</reference>
<accession>A0A5B7CT88</accession>
<gene>
    <name evidence="2" type="ORF">E2C01_005153</name>
</gene>
<protein>
    <submittedName>
        <fullName evidence="2">Uncharacterized protein</fullName>
    </submittedName>
</protein>
<proteinExistence type="predicted"/>
<dbReference type="AlphaFoldDB" id="A0A5B7CT88"/>
<evidence type="ECO:0000256" key="1">
    <source>
        <dbReference type="SAM" id="MobiDB-lite"/>
    </source>
</evidence>
<feature type="region of interest" description="Disordered" evidence="1">
    <location>
        <begin position="1"/>
        <end position="29"/>
    </location>
</feature>
<feature type="compositionally biased region" description="Low complexity" evidence="1">
    <location>
        <begin position="9"/>
        <end position="18"/>
    </location>
</feature>
<evidence type="ECO:0000313" key="3">
    <source>
        <dbReference type="Proteomes" id="UP000324222"/>
    </source>
</evidence>
<evidence type="ECO:0000313" key="2">
    <source>
        <dbReference type="EMBL" id="MPC12455.1"/>
    </source>
</evidence>
<name>A0A5B7CT88_PORTR</name>
<keyword evidence="3" id="KW-1185">Reference proteome</keyword>